<organism evidence="10 11">
    <name type="scientific">Spirodela intermedia</name>
    <name type="common">Intermediate duckweed</name>
    <dbReference type="NCBI Taxonomy" id="51605"/>
    <lineage>
        <taxon>Eukaryota</taxon>
        <taxon>Viridiplantae</taxon>
        <taxon>Streptophyta</taxon>
        <taxon>Embryophyta</taxon>
        <taxon>Tracheophyta</taxon>
        <taxon>Spermatophyta</taxon>
        <taxon>Magnoliopsida</taxon>
        <taxon>Liliopsida</taxon>
        <taxon>Araceae</taxon>
        <taxon>Lemnoideae</taxon>
        <taxon>Spirodela</taxon>
    </lineage>
</organism>
<dbReference type="CDD" id="cd19496">
    <property type="entry name" value="Elp5"/>
    <property type="match status" value="1"/>
</dbReference>
<accession>A0A7I8LKN2</accession>
<sequence length="377" mass="41019">MAEASVGRALRDGSLEGEHAVALSLRDSLSCPLGAQVFGHFFRGLAANIAAGRSSARGLVLVALDRSPSLYLDLLKSGGLNCVGSGVNWFRVLDCYSDPLGWKARLPSSLRLGGDASVEELQTLFTDVKDVDRLLSLVLDLGRGMVGEGKRRFAVAVDSVSALLRRASLQSVASFISNLRGHGQVSTVLWLLQSDLHESRICAAFDYISTMVVLLEPEIENPGTERGGSNLEQNFRGGRFHLRMKRRNGRVKVLCEEFFVETAGVKFFSTPLSESKIAEQTLLPKLQFNLQLSEKERMDREKVVLPFEHQGNGKAVRIYDGRRSTEELGPTGGGEAAELGRAVGSGGGGKGEIHYVRDSDEEELPDSDEDPDDDLDI</sequence>
<protein>
    <recommendedName>
        <fullName evidence="5">Elongator complex protein 5</fullName>
    </recommendedName>
</protein>
<comment type="similarity">
    <text evidence="4">Belongs to the ELP5 family.</text>
</comment>
<dbReference type="UniPathway" id="UPA00988"/>
<keyword evidence="7" id="KW-0819">tRNA processing</keyword>
<evidence type="ECO:0000313" key="10">
    <source>
        <dbReference type="EMBL" id="CAA7410432.1"/>
    </source>
</evidence>
<keyword evidence="11" id="KW-1185">Reference proteome</keyword>
<proteinExistence type="inferred from homology"/>
<dbReference type="InterPro" id="IPR019519">
    <property type="entry name" value="Elp5"/>
</dbReference>
<evidence type="ECO:0000256" key="9">
    <source>
        <dbReference type="SAM" id="MobiDB-lite"/>
    </source>
</evidence>
<evidence type="ECO:0000256" key="4">
    <source>
        <dbReference type="ARBA" id="ARBA00009567"/>
    </source>
</evidence>
<keyword evidence="6" id="KW-0963">Cytoplasm</keyword>
<evidence type="ECO:0000256" key="2">
    <source>
        <dbReference type="ARBA" id="ARBA00004496"/>
    </source>
</evidence>
<dbReference type="AlphaFoldDB" id="A0A7I8LKN2"/>
<evidence type="ECO:0000256" key="5">
    <source>
        <dbReference type="ARBA" id="ARBA00020264"/>
    </source>
</evidence>
<dbReference type="Proteomes" id="UP000663760">
    <property type="component" value="Chromosome 17"/>
</dbReference>
<evidence type="ECO:0000256" key="6">
    <source>
        <dbReference type="ARBA" id="ARBA00022490"/>
    </source>
</evidence>
<evidence type="ECO:0000256" key="8">
    <source>
        <dbReference type="ARBA" id="ARBA00023242"/>
    </source>
</evidence>
<comment type="pathway">
    <text evidence="3">tRNA modification; 5-methoxycarbonylmethyl-2-thiouridine-tRNA biosynthesis.</text>
</comment>
<name>A0A7I8LKN2_SPIIN</name>
<dbReference type="Pfam" id="PF10483">
    <property type="entry name" value="Elong_Iki1"/>
    <property type="match status" value="1"/>
</dbReference>
<dbReference type="PANTHER" id="PTHR15641:SF1">
    <property type="entry name" value="ELONGATOR COMPLEX PROTEIN 5"/>
    <property type="match status" value="1"/>
</dbReference>
<reference evidence="10" key="1">
    <citation type="submission" date="2020-02" db="EMBL/GenBank/DDBJ databases">
        <authorList>
            <person name="Scholz U."/>
            <person name="Mascher M."/>
            <person name="Fiebig A."/>
        </authorList>
    </citation>
    <scope>NUCLEOTIDE SEQUENCE</scope>
</reference>
<dbReference type="GO" id="GO:0000049">
    <property type="term" value="F:tRNA binding"/>
    <property type="evidence" value="ECO:0007669"/>
    <property type="project" value="TreeGrafter"/>
</dbReference>
<keyword evidence="8" id="KW-0539">Nucleus</keyword>
<dbReference type="GO" id="GO:0033588">
    <property type="term" value="C:elongator holoenzyme complex"/>
    <property type="evidence" value="ECO:0007669"/>
    <property type="project" value="InterPro"/>
</dbReference>
<evidence type="ECO:0000256" key="7">
    <source>
        <dbReference type="ARBA" id="ARBA00022694"/>
    </source>
</evidence>
<dbReference type="PANTHER" id="PTHR15641">
    <property type="entry name" value="ELONGATOR COMPLEX PROTEIN 5"/>
    <property type="match status" value="1"/>
</dbReference>
<gene>
    <name evidence="10" type="ORF">SI8410_17021110</name>
</gene>
<evidence type="ECO:0000256" key="3">
    <source>
        <dbReference type="ARBA" id="ARBA00005043"/>
    </source>
</evidence>
<feature type="compositionally biased region" description="Acidic residues" evidence="9">
    <location>
        <begin position="359"/>
        <end position="377"/>
    </location>
</feature>
<dbReference type="GO" id="GO:0005829">
    <property type="term" value="C:cytosol"/>
    <property type="evidence" value="ECO:0007669"/>
    <property type="project" value="TreeGrafter"/>
</dbReference>
<evidence type="ECO:0000313" key="11">
    <source>
        <dbReference type="Proteomes" id="UP000663760"/>
    </source>
</evidence>
<dbReference type="GO" id="GO:0005634">
    <property type="term" value="C:nucleus"/>
    <property type="evidence" value="ECO:0007669"/>
    <property type="project" value="UniProtKB-SubCell"/>
</dbReference>
<dbReference type="EMBL" id="LR746280">
    <property type="protein sequence ID" value="CAA7410432.1"/>
    <property type="molecule type" value="Genomic_DNA"/>
</dbReference>
<dbReference type="OrthoDB" id="166907at2759"/>
<feature type="region of interest" description="Disordered" evidence="9">
    <location>
        <begin position="322"/>
        <end position="377"/>
    </location>
</feature>
<dbReference type="GO" id="GO:0002098">
    <property type="term" value="P:tRNA wobble uridine modification"/>
    <property type="evidence" value="ECO:0007669"/>
    <property type="project" value="InterPro"/>
</dbReference>
<evidence type="ECO:0000256" key="1">
    <source>
        <dbReference type="ARBA" id="ARBA00004123"/>
    </source>
</evidence>
<comment type="subcellular location">
    <subcellularLocation>
        <location evidence="2">Cytoplasm</location>
    </subcellularLocation>
    <subcellularLocation>
        <location evidence="1">Nucleus</location>
    </subcellularLocation>
</comment>